<dbReference type="EMBL" id="MKHE01000017">
    <property type="protein sequence ID" value="OWK06992.1"/>
    <property type="molecule type" value="Genomic_DNA"/>
</dbReference>
<organism evidence="2 3">
    <name type="scientific">Cervus elaphus hippelaphus</name>
    <name type="common">European red deer</name>
    <dbReference type="NCBI Taxonomy" id="46360"/>
    <lineage>
        <taxon>Eukaryota</taxon>
        <taxon>Metazoa</taxon>
        <taxon>Chordata</taxon>
        <taxon>Craniata</taxon>
        <taxon>Vertebrata</taxon>
        <taxon>Euteleostomi</taxon>
        <taxon>Mammalia</taxon>
        <taxon>Eutheria</taxon>
        <taxon>Laurasiatheria</taxon>
        <taxon>Artiodactyla</taxon>
        <taxon>Ruminantia</taxon>
        <taxon>Pecora</taxon>
        <taxon>Cervidae</taxon>
        <taxon>Cervinae</taxon>
        <taxon>Cervus</taxon>
    </lineage>
</organism>
<reference evidence="2 3" key="1">
    <citation type="journal article" date="2018" name="Mol. Genet. Genomics">
        <title>The red deer Cervus elaphus genome CerEla1.0: sequencing, annotating, genes, and chromosomes.</title>
        <authorList>
            <person name="Bana N.A."/>
            <person name="Nyiri A."/>
            <person name="Nagy J."/>
            <person name="Frank K."/>
            <person name="Nagy T."/>
            <person name="Steger V."/>
            <person name="Schiller M."/>
            <person name="Lakatos P."/>
            <person name="Sugar L."/>
            <person name="Horn P."/>
            <person name="Barta E."/>
            <person name="Orosz L."/>
        </authorList>
    </citation>
    <scope>NUCLEOTIDE SEQUENCE [LARGE SCALE GENOMIC DNA]</scope>
    <source>
        <strain evidence="2">Hungarian</strain>
    </source>
</reference>
<feature type="region of interest" description="Disordered" evidence="1">
    <location>
        <begin position="31"/>
        <end position="55"/>
    </location>
</feature>
<dbReference type="Proteomes" id="UP000242450">
    <property type="component" value="Chromosome 17"/>
</dbReference>
<evidence type="ECO:0000313" key="2">
    <source>
        <dbReference type="EMBL" id="OWK06992.1"/>
    </source>
</evidence>
<comment type="caution">
    <text evidence="2">The sequence shown here is derived from an EMBL/GenBank/DDBJ whole genome shotgun (WGS) entry which is preliminary data.</text>
</comment>
<evidence type="ECO:0000313" key="3">
    <source>
        <dbReference type="Proteomes" id="UP000242450"/>
    </source>
</evidence>
<name>A0A212CM65_CEREH</name>
<proteinExistence type="predicted"/>
<protein>
    <submittedName>
        <fullName evidence="2">Uncharacterized protein</fullName>
    </submittedName>
</protein>
<keyword evidence="3" id="KW-1185">Reference proteome</keyword>
<gene>
    <name evidence="2" type="ORF">Celaphus_00018675</name>
</gene>
<accession>A0A212CM65</accession>
<sequence>MTQSHSNFEQGTAKMMKLKGSWDMAVDVLGMGPSDNKKNKKVARKISGLPKDGSASGLLRKLSLMQEEELLSLQLPDWLPSQLPLQDFKTKVANRDGQMVVIKQDKAGSQGARERLYPG</sequence>
<evidence type="ECO:0000256" key="1">
    <source>
        <dbReference type="SAM" id="MobiDB-lite"/>
    </source>
</evidence>
<dbReference type="AlphaFoldDB" id="A0A212CM65"/>